<accession>A0A318S269</accession>
<dbReference type="Proteomes" id="UP000248326">
    <property type="component" value="Unassembled WGS sequence"/>
</dbReference>
<reference evidence="1 2" key="1">
    <citation type="submission" date="2018-06" db="EMBL/GenBank/DDBJ databases">
        <title>Genomic Encyclopedia of Type Strains, Phase IV (KMG-IV): sequencing the most valuable type-strain genomes for metagenomic binning, comparative biology and taxonomic classification.</title>
        <authorList>
            <person name="Goeker M."/>
        </authorList>
    </citation>
    <scope>NUCLEOTIDE SEQUENCE [LARGE SCALE GENOMIC DNA]</scope>
    <source>
        <strain evidence="1 2">DSM 18048</strain>
    </source>
</reference>
<proteinExistence type="predicted"/>
<dbReference type="EMBL" id="QJSX01000013">
    <property type="protein sequence ID" value="PYE52016.1"/>
    <property type="molecule type" value="Genomic_DNA"/>
</dbReference>
<organism evidence="1 2">
    <name type="scientific">Deinococcus yavapaiensis KR-236</name>
    <dbReference type="NCBI Taxonomy" id="694435"/>
    <lineage>
        <taxon>Bacteria</taxon>
        <taxon>Thermotogati</taxon>
        <taxon>Deinococcota</taxon>
        <taxon>Deinococci</taxon>
        <taxon>Deinococcales</taxon>
        <taxon>Deinococcaceae</taxon>
        <taxon>Deinococcus</taxon>
    </lineage>
</organism>
<dbReference type="AlphaFoldDB" id="A0A318S269"/>
<sequence length="190" mass="21428">MDDSSFYSGDCPNCYGSGYDDGQCDMCSGTGTAFQFALPPEERGPEASRRRQEANDALISDPFDVPNDADDPSFVGVVVEDVAATQPDAMKLDGEFYAGRCRDVEEALQRYHWAFFVFEPGSYPLGKDDLYHQVFVVNELDALLYLDDLRARTPDSEVLALHERAIRAQMLAESVDWAKVHRQRRSTRQR</sequence>
<gene>
    <name evidence="1" type="ORF">DES52_11362</name>
</gene>
<evidence type="ECO:0000313" key="1">
    <source>
        <dbReference type="EMBL" id="PYE52016.1"/>
    </source>
</evidence>
<dbReference type="OrthoDB" id="8477283at2"/>
<protein>
    <submittedName>
        <fullName evidence="1">Uncharacterized protein</fullName>
    </submittedName>
</protein>
<name>A0A318S269_9DEIO</name>
<comment type="caution">
    <text evidence="1">The sequence shown here is derived from an EMBL/GenBank/DDBJ whole genome shotgun (WGS) entry which is preliminary data.</text>
</comment>
<keyword evidence="2" id="KW-1185">Reference proteome</keyword>
<dbReference type="RefSeq" id="WP_146237323.1">
    <property type="nucleotide sequence ID" value="NZ_QJSX01000013.1"/>
</dbReference>
<evidence type="ECO:0000313" key="2">
    <source>
        <dbReference type="Proteomes" id="UP000248326"/>
    </source>
</evidence>